<dbReference type="PANTHER" id="PTHR24567:SF26">
    <property type="entry name" value="REGULATORY PROTEIN YEIL"/>
    <property type="match status" value="1"/>
</dbReference>
<keyword evidence="1" id="KW-0805">Transcription regulation</keyword>
<dbReference type="InterPro" id="IPR050397">
    <property type="entry name" value="Env_Response_Regulators"/>
</dbReference>
<dbReference type="GO" id="GO:0003677">
    <property type="term" value="F:DNA binding"/>
    <property type="evidence" value="ECO:0007669"/>
    <property type="project" value="UniProtKB-KW"/>
</dbReference>
<evidence type="ECO:0000256" key="1">
    <source>
        <dbReference type="ARBA" id="ARBA00023015"/>
    </source>
</evidence>
<evidence type="ECO:0000259" key="4">
    <source>
        <dbReference type="PROSITE" id="PS51063"/>
    </source>
</evidence>
<gene>
    <name evidence="5" type="ORF">CLV41_114103</name>
</gene>
<evidence type="ECO:0000256" key="3">
    <source>
        <dbReference type="ARBA" id="ARBA00023163"/>
    </source>
</evidence>
<dbReference type="Gene3D" id="2.60.120.10">
    <property type="entry name" value="Jelly Rolls"/>
    <property type="match status" value="1"/>
</dbReference>
<dbReference type="InterPro" id="IPR000595">
    <property type="entry name" value="cNMP-bd_dom"/>
</dbReference>
<dbReference type="PROSITE" id="PS51063">
    <property type="entry name" value="HTH_CRP_2"/>
    <property type="match status" value="1"/>
</dbReference>
<feature type="domain" description="HTH crp-type" evidence="4">
    <location>
        <begin position="155"/>
        <end position="229"/>
    </location>
</feature>
<dbReference type="Pfam" id="PF13545">
    <property type="entry name" value="HTH_Crp_2"/>
    <property type="match status" value="1"/>
</dbReference>
<keyword evidence="2" id="KW-0238">DNA-binding</keyword>
<name>A0A2S3UL29_9HYPH</name>
<reference evidence="5 6" key="1">
    <citation type="submission" date="2018-01" db="EMBL/GenBank/DDBJ databases">
        <title>Genomic Encyclopedia of Archaeal and Bacterial Type Strains, Phase II (KMG-II): from individual species to whole genera.</title>
        <authorList>
            <person name="Goeker M."/>
        </authorList>
    </citation>
    <scope>NUCLEOTIDE SEQUENCE [LARGE SCALE GENOMIC DNA]</scope>
    <source>
        <strain evidence="5 6">DSM 17023</strain>
    </source>
</reference>
<evidence type="ECO:0000313" key="6">
    <source>
        <dbReference type="Proteomes" id="UP000236959"/>
    </source>
</evidence>
<evidence type="ECO:0000256" key="2">
    <source>
        <dbReference type="ARBA" id="ARBA00023125"/>
    </source>
</evidence>
<keyword evidence="6" id="KW-1185">Reference proteome</keyword>
<comment type="caution">
    <text evidence="5">The sequence shown here is derived from an EMBL/GenBank/DDBJ whole genome shotgun (WGS) entry which is preliminary data.</text>
</comment>
<accession>A0A2S3UL29</accession>
<dbReference type="CDD" id="cd00038">
    <property type="entry name" value="CAP_ED"/>
    <property type="match status" value="1"/>
</dbReference>
<dbReference type="Pfam" id="PF00027">
    <property type="entry name" value="cNMP_binding"/>
    <property type="match status" value="1"/>
</dbReference>
<evidence type="ECO:0000313" key="5">
    <source>
        <dbReference type="EMBL" id="POF28432.1"/>
    </source>
</evidence>
<dbReference type="SUPFAM" id="SSF46785">
    <property type="entry name" value="Winged helix' DNA-binding domain"/>
    <property type="match status" value="1"/>
</dbReference>
<dbReference type="EMBL" id="PPCN01000014">
    <property type="protein sequence ID" value="POF28432.1"/>
    <property type="molecule type" value="Genomic_DNA"/>
</dbReference>
<protein>
    <submittedName>
        <fullName evidence="5">CRP-like cAMP-binding protein</fullName>
    </submittedName>
</protein>
<dbReference type="InterPro" id="IPR014710">
    <property type="entry name" value="RmlC-like_jellyroll"/>
</dbReference>
<dbReference type="SMART" id="SM00419">
    <property type="entry name" value="HTH_CRP"/>
    <property type="match status" value="1"/>
</dbReference>
<keyword evidence="3" id="KW-0804">Transcription</keyword>
<dbReference type="AlphaFoldDB" id="A0A2S3UL29"/>
<sequence>MNQAVTYKTKCHACPLRNKAIFRPFKEEELNFVMKFKAGELTVEEGATIVLEDNNSPHLYTLLEGWAFRHKALQDGRRQVLNFALPGELIGLQLALLDEMQHTVTALTDTTLCVFHKEKIWSIFQDYPALAYSITWMAAREEQLIDSHLLSLGQRTAKERLANLILHLYDRAETVGYAGNMTLDAPFSQGHLSEALGITTVHTSRTIRKLHDLELISWTRDRIRILNRQALEKVACYEPVEATQRPMI</sequence>
<dbReference type="GO" id="GO:0005829">
    <property type="term" value="C:cytosol"/>
    <property type="evidence" value="ECO:0007669"/>
    <property type="project" value="TreeGrafter"/>
</dbReference>
<dbReference type="SUPFAM" id="SSF51206">
    <property type="entry name" value="cAMP-binding domain-like"/>
    <property type="match status" value="1"/>
</dbReference>
<dbReference type="OrthoDB" id="7584044at2"/>
<dbReference type="InterPro" id="IPR012318">
    <property type="entry name" value="HTH_CRP"/>
</dbReference>
<dbReference type="InterPro" id="IPR018490">
    <property type="entry name" value="cNMP-bd_dom_sf"/>
</dbReference>
<dbReference type="Proteomes" id="UP000236959">
    <property type="component" value="Unassembled WGS sequence"/>
</dbReference>
<dbReference type="InterPro" id="IPR036390">
    <property type="entry name" value="WH_DNA-bd_sf"/>
</dbReference>
<dbReference type="PANTHER" id="PTHR24567">
    <property type="entry name" value="CRP FAMILY TRANSCRIPTIONAL REGULATORY PROTEIN"/>
    <property type="match status" value="1"/>
</dbReference>
<proteinExistence type="predicted"/>
<dbReference type="GO" id="GO:0003700">
    <property type="term" value="F:DNA-binding transcription factor activity"/>
    <property type="evidence" value="ECO:0007669"/>
    <property type="project" value="TreeGrafter"/>
</dbReference>
<organism evidence="5 6">
    <name type="scientific">Roseibium marinum</name>
    <dbReference type="NCBI Taxonomy" id="281252"/>
    <lineage>
        <taxon>Bacteria</taxon>
        <taxon>Pseudomonadati</taxon>
        <taxon>Pseudomonadota</taxon>
        <taxon>Alphaproteobacteria</taxon>
        <taxon>Hyphomicrobiales</taxon>
        <taxon>Stappiaceae</taxon>
        <taxon>Roseibium</taxon>
    </lineage>
</organism>